<sequence>MSWLDSVRRQAQENLAPCGGLGVAPPRIAFCIAGSARSFATPLVTTLHQLNWLDTLAPSMTRDCFLYLKTQDSEKMNYVRPDFAPASYFHAHNDKASQLSALVAALEVLRSRIAEAVIVNGSGSYNGSGWKPSVDRGSPWQAVRASDDDAWKRFQSPRCPIVNRTQHPLDNTEQRLINSLLGMSWCAQAIRRFPILQI</sequence>
<evidence type="ECO:0000313" key="2">
    <source>
        <dbReference type="Proteomes" id="UP001515480"/>
    </source>
</evidence>
<reference evidence="1 2" key="1">
    <citation type="journal article" date="2024" name="Science">
        <title>Giant polyketide synthase enzymes in the biosynthesis of giant marine polyether toxins.</title>
        <authorList>
            <person name="Fallon T.R."/>
            <person name="Shende V.V."/>
            <person name="Wierzbicki I.H."/>
            <person name="Pendleton A.L."/>
            <person name="Watervoot N.F."/>
            <person name="Auber R.P."/>
            <person name="Gonzalez D.J."/>
            <person name="Wisecaver J.H."/>
            <person name="Moore B.S."/>
        </authorList>
    </citation>
    <scope>NUCLEOTIDE SEQUENCE [LARGE SCALE GENOMIC DNA]</scope>
    <source>
        <strain evidence="1 2">12B1</strain>
    </source>
</reference>
<dbReference type="AlphaFoldDB" id="A0AB34JAU4"/>
<protein>
    <submittedName>
        <fullName evidence="1">Uncharacterized protein</fullName>
    </submittedName>
</protein>
<gene>
    <name evidence="1" type="ORF">AB1Y20_003410</name>
</gene>
<organism evidence="1 2">
    <name type="scientific">Prymnesium parvum</name>
    <name type="common">Toxic golden alga</name>
    <dbReference type="NCBI Taxonomy" id="97485"/>
    <lineage>
        <taxon>Eukaryota</taxon>
        <taxon>Haptista</taxon>
        <taxon>Haptophyta</taxon>
        <taxon>Prymnesiophyceae</taxon>
        <taxon>Prymnesiales</taxon>
        <taxon>Prymnesiaceae</taxon>
        <taxon>Prymnesium</taxon>
    </lineage>
</organism>
<keyword evidence="2" id="KW-1185">Reference proteome</keyword>
<proteinExistence type="predicted"/>
<accession>A0AB34JAU4</accession>
<dbReference type="Proteomes" id="UP001515480">
    <property type="component" value="Unassembled WGS sequence"/>
</dbReference>
<name>A0AB34JAU4_PRYPA</name>
<comment type="caution">
    <text evidence="1">The sequence shown here is derived from an EMBL/GenBank/DDBJ whole genome shotgun (WGS) entry which is preliminary data.</text>
</comment>
<dbReference type="EMBL" id="JBGBPQ010000010">
    <property type="protein sequence ID" value="KAL1519150.1"/>
    <property type="molecule type" value="Genomic_DNA"/>
</dbReference>
<evidence type="ECO:0000313" key="1">
    <source>
        <dbReference type="EMBL" id="KAL1519150.1"/>
    </source>
</evidence>